<comment type="caution">
    <text evidence="1">The sequence shown here is derived from an EMBL/GenBank/DDBJ whole genome shotgun (WGS) entry which is preliminary data.</text>
</comment>
<gene>
    <name evidence="1" type="ORF">AB0A76_33075</name>
</gene>
<dbReference type="EMBL" id="JBEZAM010000089">
    <property type="protein sequence ID" value="MEU7297973.1"/>
    <property type="molecule type" value="Genomic_DNA"/>
</dbReference>
<organism evidence="1 2">
    <name type="scientific">Streptomyces exfoliatus</name>
    <name type="common">Streptomyces hydrogenans</name>
    <dbReference type="NCBI Taxonomy" id="1905"/>
    <lineage>
        <taxon>Bacteria</taxon>
        <taxon>Bacillati</taxon>
        <taxon>Actinomycetota</taxon>
        <taxon>Actinomycetes</taxon>
        <taxon>Kitasatosporales</taxon>
        <taxon>Streptomycetaceae</taxon>
        <taxon>Streptomyces</taxon>
    </lineage>
</organism>
<dbReference type="RefSeq" id="WP_359216263.1">
    <property type="nucleotide sequence ID" value="NZ_JBEZAM010000089.1"/>
</dbReference>
<proteinExistence type="predicted"/>
<keyword evidence="2" id="KW-1185">Reference proteome</keyword>
<sequence>MGDAENWRTHWTTYEAADTDRGIVGDACNGIRLITETGAKDPVETIALPIAGAEDAEGLPEALAGEWALYTPEQLTATASAVFSQLEGVAANLHALKATLERMEARRATAFTGTARDRLTARFRMATSVRARLPRIMVASARTTKVGVRRVLT</sequence>
<evidence type="ECO:0000313" key="2">
    <source>
        <dbReference type="Proteomes" id="UP001551210"/>
    </source>
</evidence>
<reference evidence="1 2" key="1">
    <citation type="submission" date="2024-06" db="EMBL/GenBank/DDBJ databases">
        <title>The Natural Products Discovery Center: Release of the First 8490 Sequenced Strains for Exploring Actinobacteria Biosynthetic Diversity.</title>
        <authorList>
            <person name="Kalkreuter E."/>
            <person name="Kautsar S.A."/>
            <person name="Yang D."/>
            <person name="Bader C.D."/>
            <person name="Teijaro C.N."/>
            <person name="Fluegel L."/>
            <person name="Davis C.M."/>
            <person name="Simpson J.R."/>
            <person name="Lauterbach L."/>
            <person name="Steele A.D."/>
            <person name="Gui C."/>
            <person name="Meng S."/>
            <person name="Li G."/>
            <person name="Viehrig K."/>
            <person name="Ye F."/>
            <person name="Su P."/>
            <person name="Kiefer A.F."/>
            <person name="Nichols A."/>
            <person name="Cepeda A.J."/>
            <person name="Yan W."/>
            <person name="Fan B."/>
            <person name="Jiang Y."/>
            <person name="Adhikari A."/>
            <person name="Zheng C.-J."/>
            <person name="Schuster L."/>
            <person name="Cowan T.M."/>
            <person name="Smanski M.J."/>
            <person name="Chevrette M.G."/>
            <person name="De Carvalho L.P.S."/>
            <person name="Shen B."/>
        </authorList>
    </citation>
    <scope>NUCLEOTIDE SEQUENCE [LARGE SCALE GENOMIC DNA]</scope>
    <source>
        <strain evidence="1 2">NPDC045705</strain>
    </source>
</reference>
<dbReference type="Proteomes" id="UP001551210">
    <property type="component" value="Unassembled WGS sequence"/>
</dbReference>
<protein>
    <submittedName>
        <fullName evidence="1">Uncharacterized protein</fullName>
    </submittedName>
</protein>
<accession>A0ABV3D677</accession>
<name>A0ABV3D677_STREX</name>
<evidence type="ECO:0000313" key="1">
    <source>
        <dbReference type="EMBL" id="MEU7297973.1"/>
    </source>
</evidence>